<dbReference type="STRING" id="456.Ljor_0509"/>
<dbReference type="HAMAP" id="MF_00135">
    <property type="entry name" value="PRAI"/>
    <property type="match status" value="1"/>
</dbReference>
<dbReference type="GO" id="GO:0000162">
    <property type="term" value="P:L-tryptophan biosynthetic process"/>
    <property type="evidence" value="ECO:0007669"/>
    <property type="project" value="UniProtKB-UniRule"/>
</dbReference>
<dbReference type="UniPathway" id="UPA00035">
    <property type="reaction ID" value="UER00042"/>
</dbReference>
<evidence type="ECO:0000256" key="7">
    <source>
        <dbReference type="ARBA" id="ARBA00022822"/>
    </source>
</evidence>
<dbReference type="PANTHER" id="PTHR42894:SF1">
    <property type="entry name" value="N-(5'-PHOSPHORIBOSYL)ANTHRANILATE ISOMERASE"/>
    <property type="match status" value="1"/>
</dbReference>
<dbReference type="RefSeq" id="WP_122224899.1">
    <property type="nucleotide sequence ID" value="NZ_CAAAIC010000004.1"/>
</dbReference>
<evidence type="ECO:0000256" key="1">
    <source>
        <dbReference type="ARBA" id="ARBA00001164"/>
    </source>
</evidence>
<keyword evidence="8 10" id="KW-0057">Aromatic amino acid biosynthesis</keyword>
<evidence type="ECO:0000256" key="4">
    <source>
        <dbReference type="ARBA" id="ARBA00012572"/>
    </source>
</evidence>
<keyword evidence="9 10" id="KW-0413">Isomerase</keyword>
<evidence type="ECO:0000256" key="10">
    <source>
        <dbReference type="HAMAP-Rule" id="MF_00135"/>
    </source>
</evidence>
<dbReference type="CDD" id="cd00405">
    <property type="entry name" value="PRAI"/>
    <property type="match status" value="1"/>
</dbReference>
<dbReference type="SUPFAM" id="SSF51366">
    <property type="entry name" value="Ribulose-phoshate binding barrel"/>
    <property type="match status" value="1"/>
</dbReference>
<evidence type="ECO:0000256" key="3">
    <source>
        <dbReference type="ARBA" id="ARBA00007571"/>
    </source>
</evidence>
<comment type="caution">
    <text evidence="12">The sequence shown here is derived from an EMBL/GenBank/DDBJ whole genome shotgun (WGS) entry which is preliminary data.</text>
</comment>
<dbReference type="InterPro" id="IPR001240">
    <property type="entry name" value="PRAI_dom"/>
</dbReference>
<evidence type="ECO:0000256" key="5">
    <source>
        <dbReference type="ARBA" id="ARBA00022272"/>
    </source>
</evidence>
<dbReference type="Pfam" id="PF00697">
    <property type="entry name" value="PRAI"/>
    <property type="match status" value="1"/>
</dbReference>
<sequence length="208" mass="22671">MIFSRVRIKMCGMTRVKDIEHAHALGVDAVGLIFYAKSPRALSIEQATSLTRNLPAFLNVIAVFVNPDKDLVDNVMNKIPVQALQFHGQEPADFCALFNKPFIKAIPALSRDMILNAQSQYEQAAAILLDTPSSEHGGTGRNFNWDIIPKAFDKPLILAGGLNPGNIREAVSTCSPYAVDVCSGIEKSPGIKDHGKMNELVNALWGRA</sequence>
<dbReference type="PATRIC" id="fig|456.5.peg.539"/>
<gene>
    <name evidence="10 12" type="primary">trpF</name>
    <name evidence="12" type="ORF">Ljor_0509</name>
</gene>
<feature type="domain" description="N-(5'phosphoribosyl) anthranilate isomerase (PRAI)" evidence="11">
    <location>
        <begin position="9"/>
        <end position="202"/>
    </location>
</feature>
<dbReference type="InterPro" id="IPR013785">
    <property type="entry name" value="Aldolase_TIM"/>
</dbReference>
<evidence type="ECO:0000256" key="2">
    <source>
        <dbReference type="ARBA" id="ARBA00004664"/>
    </source>
</evidence>
<dbReference type="NCBIfam" id="NF002298">
    <property type="entry name" value="PRK01222.1-4"/>
    <property type="match status" value="1"/>
</dbReference>
<organism evidence="12 13">
    <name type="scientific">Legionella jordanis</name>
    <dbReference type="NCBI Taxonomy" id="456"/>
    <lineage>
        <taxon>Bacteria</taxon>
        <taxon>Pseudomonadati</taxon>
        <taxon>Pseudomonadota</taxon>
        <taxon>Gammaproteobacteria</taxon>
        <taxon>Legionellales</taxon>
        <taxon>Legionellaceae</taxon>
        <taxon>Legionella</taxon>
    </lineage>
</organism>
<accession>A0A0W0V7V2</accession>
<comment type="pathway">
    <text evidence="2 10">Amino-acid biosynthesis; L-tryptophan biosynthesis; L-tryptophan from chorismate: step 3/5.</text>
</comment>
<dbReference type="AlphaFoldDB" id="A0A0W0V7V2"/>
<name>A0A0W0V7V2_9GAMM</name>
<evidence type="ECO:0000256" key="6">
    <source>
        <dbReference type="ARBA" id="ARBA00022605"/>
    </source>
</evidence>
<comment type="similarity">
    <text evidence="3 10">Belongs to the TrpF family.</text>
</comment>
<dbReference type="InterPro" id="IPR044643">
    <property type="entry name" value="TrpF_fam"/>
</dbReference>
<evidence type="ECO:0000259" key="11">
    <source>
        <dbReference type="Pfam" id="PF00697"/>
    </source>
</evidence>
<evidence type="ECO:0000313" key="13">
    <source>
        <dbReference type="Proteomes" id="UP000055035"/>
    </source>
</evidence>
<dbReference type="Gene3D" id="3.20.20.70">
    <property type="entry name" value="Aldolase class I"/>
    <property type="match status" value="1"/>
</dbReference>
<protein>
    <recommendedName>
        <fullName evidence="5 10">N-(5'-phosphoribosyl)anthranilate isomerase</fullName>
        <shortName evidence="10">PRAI</shortName>
        <ecNumber evidence="4 10">5.3.1.24</ecNumber>
    </recommendedName>
</protein>
<dbReference type="EC" id="5.3.1.24" evidence="4 10"/>
<keyword evidence="7 10" id="KW-0822">Tryptophan biosynthesis</keyword>
<comment type="catalytic activity">
    <reaction evidence="1 10">
        <text>N-(5-phospho-beta-D-ribosyl)anthranilate = 1-(2-carboxyphenylamino)-1-deoxy-D-ribulose 5-phosphate</text>
        <dbReference type="Rhea" id="RHEA:21540"/>
        <dbReference type="ChEBI" id="CHEBI:18277"/>
        <dbReference type="ChEBI" id="CHEBI:58613"/>
        <dbReference type="EC" id="5.3.1.24"/>
    </reaction>
</comment>
<reference evidence="12 13" key="1">
    <citation type="submission" date="2015-11" db="EMBL/GenBank/DDBJ databases">
        <title>Genomic analysis of 38 Legionella species identifies large and diverse effector repertoires.</title>
        <authorList>
            <person name="Burstein D."/>
            <person name="Amaro F."/>
            <person name="Zusman T."/>
            <person name="Lifshitz Z."/>
            <person name="Cohen O."/>
            <person name="Gilbert J.A."/>
            <person name="Pupko T."/>
            <person name="Shuman H.A."/>
            <person name="Segal G."/>
        </authorList>
    </citation>
    <scope>NUCLEOTIDE SEQUENCE [LARGE SCALE GENOMIC DNA]</scope>
    <source>
        <strain evidence="12 13">BL-540</strain>
    </source>
</reference>
<dbReference type="InterPro" id="IPR011060">
    <property type="entry name" value="RibuloseP-bd_barrel"/>
</dbReference>
<dbReference type="FunFam" id="3.20.20.70:FF:000075">
    <property type="entry name" value="Tryptophan biosynthesis protein TRP1"/>
    <property type="match status" value="1"/>
</dbReference>
<dbReference type="Proteomes" id="UP000055035">
    <property type="component" value="Unassembled WGS sequence"/>
</dbReference>
<evidence type="ECO:0000256" key="9">
    <source>
        <dbReference type="ARBA" id="ARBA00023235"/>
    </source>
</evidence>
<keyword evidence="6 10" id="KW-0028">Amino-acid biosynthesis</keyword>
<evidence type="ECO:0000256" key="8">
    <source>
        <dbReference type="ARBA" id="ARBA00023141"/>
    </source>
</evidence>
<dbReference type="PANTHER" id="PTHR42894">
    <property type="entry name" value="N-(5'-PHOSPHORIBOSYL)ANTHRANILATE ISOMERASE"/>
    <property type="match status" value="1"/>
</dbReference>
<dbReference type="OrthoDB" id="9804217at2"/>
<dbReference type="GO" id="GO:0004640">
    <property type="term" value="F:phosphoribosylanthranilate isomerase activity"/>
    <property type="evidence" value="ECO:0007669"/>
    <property type="project" value="UniProtKB-UniRule"/>
</dbReference>
<evidence type="ECO:0000313" key="12">
    <source>
        <dbReference type="EMBL" id="KTD16203.1"/>
    </source>
</evidence>
<keyword evidence="13" id="KW-1185">Reference proteome</keyword>
<proteinExistence type="inferred from homology"/>
<dbReference type="EMBL" id="LNYJ01000011">
    <property type="protein sequence ID" value="KTD16203.1"/>
    <property type="molecule type" value="Genomic_DNA"/>
</dbReference>